<feature type="domain" description="FAD dependent oxidoreductase" evidence="1">
    <location>
        <begin position="17"/>
        <end position="364"/>
    </location>
</feature>
<feature type="domain" description="BFD-like [2Fe-2S]-binding" evidence="2">
    <location>
        <begin position="415"/>
        <end position="464"/>
    </location>
</feature>
<proteinExistence type="predicted"/>
<dbReference type="InterPro" id="IPR007419">
    <property type="entry name" value="BFD-like_2Fe2S-bd_dom"/>
</dbReference>
<dbReference type="CDD" id="cd19946">
    <property type="entry name" value="GlpA-like_Fer2_BFD-like"/>
    <property type="match status" value="1"/>
</dbReference>
<dbReference type="SUPFAM" id="SSF51905">
    <property type="entry name" value="FAD/NAD(P)-binding domain"/>
    <property type="match status" value="1"/>
</dbReference>
<evidence type="ECO:0000259" key="1">
    <source>
        <dbReference type="Pfam" id="PF01266"/>
    </source>
</evidence>
<dbReference type="InterPro" id="IPR052745">
    <property type="entry name" value="G3P_Oxidase/Oxidoreductase"/>
</dbReference>
<keyword evidence="4" id="KW-1185">Reference proteome</keyword>
<comment type="caution">
    <text evidence="3">The sequence shown here is derived from an EMBL/GenBank/DDBJ whole genome shotgun (WGS) entry which is preliminary data.</text>
</comment>
<dbReference type="InterPro" id="IPR036188">
    <property type="entry name" value="FAD/NAD-bd_sf"/>
</dbReference>
<sequence length="485" mass="51590">MNTRQMRYGPLPVERVDVAVIGGGVVGAAVARALSAYELSVALVEARADVGDGTSKANTAILHTGFDAKPGTLESRLVRRGCELLADYATKTGIPVEHTGAVLVAWTEEELAALPGLAAKAAENGYERCEIVDAEEVYRQVPALAPGALGGLTVPDESIICPWTTTLAFATEALSRGAYLLLNTRVEGVEPPSGTADTVLRTSRGTLRAGWVVNAAGLGSDVIDGLFGHKRFTVTPRRGELFVFDKLARPMVNRIVLPVPSSRGKGVLVSPTIYGNVMLGPTAEDRDDRTDTSTSEDGFAFLLEKGRKLMPALLEEEVTASYAGLRAATEHGDYQVFLDAGQRYLVLGGIRSTGLTSAMAVAEHALGLLGEAGLRLDAKATLPDPPRMPNIGEAFPRPYERADLIAEDPAYGTAVCFCERVTEGEIRDALASPIPPADIDGLRRRTRALMGRCQGFFCGAEVEKRLCAAREHGENGDTEKTGEAQ</sequence>
<dbReference type="Gene3D" id="1.10.10.1100">
    <property type="entry name" value="BFD-like [2Fe-2S]-binding domain"/>
    <property type="match status" value="1"/>
</dbReference>
<dbReference type="Pfam" id="PF04324">
    <property type="entry name" value="Fer2_BFD"/>
    <property type="match status" value="1"/>
</dbReference>
<dbReference type="RefSeq" id="WP_387340844.1">
    <property type="nucleotide sequence ID" value="NZ_JBIAXI010000003.1"/>
</dbReference>
<accession>A0ABW6UZE1</accession>
<evidence type="ECO:0000259" key="2">
    <source>
        <dbReference type="Pfam" id="PF04324"/>
    </source>
</evidence>
<reference evidence="3 4" key="1">
    <citation type="submission" date="2024-10" db="EMBL/GenBank/DDBJ databases">
        <title>The Natural Products Discovery Center: Release of the First 8490 Sequenced Strains for Exploring Actinobacteria Biosynthetic Diversity.</title>
        <authorList>
            <person name="Kalkreuter E."/>
            <person name="Kautsar S.A."/>
            <person name="Yang D."/>
            <person name="Bader C.D."/>
            <person name="Teijaro C.N."/>
            <person name="Fluegel L."/>
            <person name="Davis C.M."/>
            <person name="Simpson J.R."/>
            <person name="Lauterbach L."/>
            <person name="Steele A.D."/>
            <person name="Gui C."/>
            <person name="Meng S."/>
            <person name="Li G."/>
            <person name="Viehrig K."/>
            <person name="Ye F."/>
            <person name="Su P."/>
            <person name="Kiefer A.F."/>
            <person name="Nichols A."/>
            <person name="Cepeda A.J."/>
            <person name="Yan W."/>
            <person name="Fan B."/>
            <person name="Jiang Y."/>
            <person name="Adhikari A."/>
            <person name="Zheng C.-J."/>
            <person name="Schuster L."/>
            <person name="Cowan T.M."/>
            <person name="Smanski M.J."/>
            <person name="Chevrette M.G."/>
            <person name="De Carvalho L.P.S."/>
            <person name="Shen B."/>
        </authorList>
    </citation>
    <scope>NUCLEOTIDE SEQUENCE [LARGE SCALE GENOMIC DNA]</scope>
    <source>
        <strain evidence="3 4">NPDC001281</strain>
    </source>
</reference>
<name>A0ABW6UZE1_MICFU</name>
<protein>
    <submittedName>
        <fullName evidence="3">NAD(P)/FAD-dependent oxidoreductase</fullName>
    </submittedName>
</protein>
<evidence type="ECO:0000313" key="4">
    <source>
        <dbReference type="Proteomes" id="UP001602119"/>
    </source>
</evidence>
<dbReference type="InterPro" id="IPR006076">
    <property type="entry name" value="FAD-dep_OxRdtase"/>
</dbReference>
<dbReference type="EMBL" id="JBIAXI010000003">
    <property type="protein sequence ID" value="MFF4772375.1"/>
    <property type="molecule type" value="Genomic_DNA"/>
</dbReference>
<dbReference type="Proteomes" id="UP001602119">
    <property type="component" value="Unassembled WGS sequence"/>
</dbReference>
<dbReference type="SUPFAM" id="SSF54373">
    <property type="entry name" value="FAD-linked reductases, C-terminal domain"/>
    <property type="match status" value="1"/>
</dbReference>
<dbReference type="Gene3D" id="3.50.50.60">
    <property type="entry name" value="FAD/NAD(P)-binding domain"/>
    <property type="match status" value="1"/>
</dbReference>
<dbReference type="InterPro" id="IPR041854">
    <property type="entry name" value="BFD-like_2Fe2S-bd_dom_sf"/>
</dbReference>
<dbReference type="Gene3D" id="3.30.9.10">
    <property type="entry name" value="D-Amino Acid Oxidase, subunit A, domain 2"/>
    <property type="match status" value="1"/>
</dbReference>
<organism evidence="3 4">
    <name type="scientific">Microtetraspora fusca</name>
    <dbReference type="NCBI Taxonomy" id="1997"/>
    <lineage>
        <taxon>Bacteria</taxon>
        <taxon>Bacillati</taxon>
        <taxon>Actinomycetota</taxon>
        <taxon>Actinomycetes</taxon>
        <taxon>Streptosporangiales</taxon>
        <taxon>Streptosporangiaceae</taxon>
        <taxon>Microtetraspora</taxon>
    </lineage>
</organism>
<dbReference type="PANTHER" id="PTHR42720">
    <property type="entry name" value="GLYCEROL-3-PHOSPHATE DEHYDROGENASE"/>
    <property type="match status" value="1"/>
</dbReference>
<gene>
    <name evidence="3" type="ORF">ACFY05_05905</name>
</gene>
<evidence type="ECO:0000313" key="3">
    <source>
        <dbReference type="EMBL" id="MFF4772375.1"/>
    </source>
</evidence>
<dbReference type="Pfam" id="PF01266">
    <property type="entry name" value="DAO"/>
    <property type="match status" value="1"/>
</dbReference>
<dbReference type="PANTHER" id="PTHR42720:SF1">
    <property type="entry name" value="GLYCEROL 3-PHOSPHATE OXIDASE"/>
    <property type="match status" value="1"/>
</dbReference>